<organism evidence="4 5">
    <name type="scientific">Candidatus Anaerostipes avistercoris</name>
    <dbReference type="NCBI Taxonomy" id="2838462"/>
    <lineage>
        <taxon>Bacteria</taxon>
        <taxon>Bacillati</taxon>
        <taxon>Bacillota</taxon>
        <taxon>Clostridia</taxon>
        <taxon>Lachnospirales</taxon>
        <taxon>Lachnospiraceae</taxon>
        <taxon>Anaerostipes</taxon>
    </lineage>
</organism>
<evidence type="ECO:0000256" key="2">
    <source>
        <dbReference type="ARBA" id="ARBA00023315"/>
    </source>
</evidence>
<evidence type="ECO:0000313" key="4">
    <source>
        <dbReference type="EMBL" id="HJC49971.1"/>
    </source>
</evidence>
<keyword evidence="1" id="KW-0808">Transferase</keyword>
<reference evidence="4" key="1">
    <citation type="journal article" date="2021" name="PeerJ">
        <title>Extensive microbial diversity within the chicken gut microbiome revealed by metagenomics and culture.</title>
        <authorList>
            <person name="Gilroy R."/>
            <person name="Ravi A."/>
            <person name="Getino M."/>
            <person name="Pursley I."/>
            <person name="Horton D.L."/>
            <person name="Alikhan N.F."/>
            <person name="Baker D."/>
            <person name="Gharbi K."/>
            <person name="Hall N."/>
            <person name="Watson M."/>
            <person name="Adriaenssens E.M."/>
            <person name="Foster-Nyarko E."/>
            <person name="Jarju S."/>
            <person name="Secka A."/>
            <person name="Antonio M."/>
            <person name="Oren A."/>
            <person name="Chaudhuri R.R."/>
            <person name="La Ragione R."/>
            <person name="Hildebrand F."/>
            <person name="Pallen M.J."/>
        </authorList>
    </citation>
    <scope>NUCLEOTIDE SEQUENCE</scope>
    <source>
        <strain evidence="4">ChiSjej3B21-8574</strain>
    </source>
</reference>
<dbReference type="Gene3D" id="3.40.630.30">
    <property type="match status" value="1"/>
</dbReference>
<dbReference type="Pfam" id="PF13420">
    <property type="entry name" value="Acetyltransf_4"/>
    <property type="match status" value="1"/>
</dbReference>
<name>A0A9D2PFR6_9FIRM</name>
<evidence type="ECO:0000259" key="3">
    <source>
        <dbReference type="PROSITE" id="PS51186"/>
    </source>
</evidence>
<dbReference type="AlphaFoldDB" id="A0A9D2PFR6"/>
<dbReference type="PANTHER" id="PTHR43072">
    <property type="entry name" value="N-ACETYLTRANSFERASE"/>
    <property type="match status" value="1"/>
</dbReference>
<keyword evidence="2" id="KW-0012">Acyltransferase</keyword>
<evidence type="ECO:0000256" key="1">
    <source>
        <dbReference type="ARBA" id="ARBA00022679"/>
    </source>
</evidence>
<reference evidence="4" key="2">
    <citation type="submission" date="2021-04" db="EMBL/GenBank/DDBJ databases">
        <authorList>
            <person name="Gilroy R."/>
        </authorList>
    </citation>
    <scope>NUCLEOTIDE SEQUENCE</scope>
    <source>
        <strain evidence="4">ChiSjej3B21-8574</strain>
    </source>
</reference>
<dbReference type="CDD" id="cd04301">
    <property type="entry name" value="NAT_SF"/>
    <property type="match status" value="1"/>
</dbReference>
<dbReference type="EMBL" id="DWWD01000022">
    <property type="protein sequence ID" value="HJC49971.1"/>
    <property type="molecule type" value="Genomic_DNA"/>
</dbReference>
<dbReference type="SUPFAM" id="SSF55729">
    <property type="entry name" value="Acyl-CoA N-acyltransferases (Nat)"/>
    <property type="match status" value="1"/>
</dbReference>
<proteinExistence type="predicted"/>
<dbReference type="Proteomes" id="UP000823904">
    <property type="component" value="Unassembled WGS sequence"/>
</dbReference>
<dbReference type="PANTHER" id="PTHR43072:SF23">
    <property type="entry name" value="UPF0039 PROTEIN C11D3.02C"/>
    <property type="match status" value="1"/>
</dbReference>
<evidence type="ECO:0000313" key="5">
    <source>
        <dbReference type="Proteomes" id="UP000823904"/>
    </source>
</evidence>
<dbReference type="InterPro" id="IPR000182">
    <property type="entry name" value="GNAT_dom"/>
</dbReference>
<comment type="caution">
    <text evidence="4">The sequence shown here is derived from an EMBL/GenBank/DDBJ whole genome shotgun (WGS) entry which is preliminary data.</text>
</comment>
<gene>
    <name evidence="4" type="ORF">H9754_05215</name>
</gene>
<dbReference type="GO" id="GO:0016747">
    <property type="term" value="F:acyltransferase activity, transferring groups other than amino-acyl groups"/>
    <property type="evidence" value="ECO:0007669"/>
    <property type="project" value="InterPro"/>
</dbReference>
<accession>A0A9D2PFR6</accession>
<dbReference type="PROSITE" id="PS51186">
    <property type="entry name" value="GNAT"/>
    <property type="match status" value="1"/>
</dbReference>
<protein>
    <submittedName>
        <fullName evidence="4">GNAT family N-acetyltransferase</fullName>
    </submittedName>
</protein>
<sequence length="202" mass="23986">MKRENENIRIRTAKIEDARELLEIYAPYVENTAITFEYDVPSPEEFQQRIRRTLKKYPFLVAEQEGEPAGYVYAGPLKERAAYNWAVETTIYIRQDKRGEGIGKILYETLEAVLKEQGILNLYACIAYPEQEDEYLTKDSVKFHEHLGYKIIGKFQNCGYKFHQWYHMVWMEKEIGVHLEEQPEVRSFEKIRDYVMDKIARG</sequence>
<feature type="domain" description="N-acetyltransferase" evidence="3">
    <location>
        <begin position="8"/>
        <end position="176"/>
    </location>
</feature>
<dbReference type="InterPro" id="IPR016181">
    <property type="entry name" value="Acyl_CoA_acyltransferase"/>
</dbReference>